<keyword evidence="1" id="KW-0418">Kinase</keyword>
<dbReference type="EMBL" id="MCGE01000011">
    <property type="protein sequence ID" value="ORZ16256.1"/>
    <property type="molecule type" value="Genomic_DNA"/>
</dbReference>
<dbReference type="OrthoDB" id="20783at2759"/>
<evidence type="ECO:0000313" key="3">
    <source>
        <dbReference type="EMBL" id="ORZ16256.1"/>
    </source>
</evidence>
<dbReference type="PROSITE" id="PS51455">
    <property type="entry name" value="PIPK"/>
    <property type="match status" value="1"/>
</dbReference>
<evidence type="ECO:0000256" key="1">
    <source>
        <dbReference type="PROSITE-ProRule" id="PRU00781"/>
    </source>
</evidence>
<dbReference type="InterPro" id="IPR023610">
    <property type="entry name" value="PInositol-4/5-P-5/4-kinase"/>
</dbReference>
<dbReference type="GO" id="GO:0005886">
    <property type="term" value="C:plasma membrane"/>
    <property type="evidence" value="ECO:0007669"/>
    <property type="project" value="TreeGrafter"/>
</dbReference>
<organism evidence="3 4">
    <name type="scientific">Absidia repens</name>
    <dbReference type="NCBI Taxonomy" id="90262"/>
    <lineage>
        <taxon>Eukaryota</taxon>
        <taxon>Fungi</taxon>
        <taxon>Fungi incertae sedis</taxon>
        <taxon>Mucoromycota</taxon>
        <taxon>Mucoromycotina</taxon>
        <taxon>Mucoromycetes</taxon>
        <taxon>Mucorales</taxon>
        <taxon>Cunninghamellaceae</taxon>
        <taxon>Absidia</taxon>
    </lineage>
</organism>
<dbReference type="Proteomes" id="UP000193560">
    <property type="component" value="Unassembled WGS sequence"/>
</dbReference>
<dbReference type="PANTHER" id="PTHR23086">
    <property type="entry name" value="PHOSPHATIDYLINOSITOL-4-PHOSPHATE 5-KINASE"/>
    <property type="match status" value="1"/>
</dbReference>
<reference evidence="3 4" key="1">
    <citation type="submission" date="2016-07" db="EMBL/GenBank/DDBJ databases">
        <title>Pervasive Adenine N6-methylation of Active Genes in Fungi.</title>
        <authorList>
            <consortium name="DOE Joint Genome Institute"/>
            <person name="Mondo S.J."/>
            <person name="Dannebaum R.O."/>
            <person name="Kuo R.C."/>
            <person name="Labutti K."/>
            <person name="Haridas S."/>
            <person name="Kuo A."/>
            <person name="Salamov A."/>
            <person name="Ahrendt S.R."/>
            <person name="Lipzen A."/>
            <person name="Sullivan W."/>
            <person name="Andreopoulos W.B."/>
            <person name="Clum A."/>
            <person name="Lindquist E."/>
            <person name="Daum C."/>
            <person name="Ramamoorthy G.K."/>
            <person name="Gryganskyi A."/>
            <person name="Culley D."/>
            <person name="Magnuson J.K."/>
            <person name="James T.Y."/>
            <person name="O'Malley M.A."/>
            <person name="Stajich J.E."/>
            <person name="Spatafora J.W."/>
            <person name="Visel A."/>
            <person name="Grigoriev I.V."/>
        </authorList>
    </citation>
    <scope>NUCLEOTIDE SEQUENCE [LARGE SCALE GENOMIC DNA]</scope>
    <source>
        <strain evidence="3 4">NRRL 1336</strain>
    </source>
</reference>
<protein>
    <recommendedName>
        <fullName evidence="2">PIPK domain-containing protein</fullName>
    </recommendedName>
</protein>
<dbReference type="InterPro" id="IPR027484">
    <property type="entry name" value="PInositol-4-P-5-kinase_N"/>
</dbReference>
<keyword evidence="1" id="KW-0808">Transferase</keyword>
<accession>A0A1X2II43</accession>
<sequence>MQSQVRNLGNRISAGHRDYLLMYNMLVGIRIAVNHATDQFGRELTMDDYKAVKLLAFDITGSEQSLGANYDFKFKDYAPLAFQQIRQVCHISSADYLDSLTSQYILSEMHSPGKSGNFFYFSRDFRYIIKTIQKSEHHYMRGILHHYYNHIKNNPRTLLCRYYGLHCIRSPLDGQKLHFVVMENVLPSNKDVHEIYDLKGSKQGRFLPNNEMEGNPVVVLKDLNWEKKSEYLKLGPTKRAAFEKQLKIDVEFLISIKAMDYSLMVGIHDLLRGNNENVRHSVLHTFEPDPSAIDLRAASSLHSLYQEQRMSRADICREILAQANPNQLDTSHLDYTWSNSPEERNSFYTEHGGYQATDENNVPLNLIYYFGVIDLLTKYNLKKRAEHLWKSIVLVTSGKHSQRHDISAISPPAYGKRFLQFITQHLGQPKK</sequence>
<keyword evidence="1" id="KW-0067">ATP-binding</keyword>
<dbReference type="STRING" id="90262.A0A1X2II43"/>
<proteinExistence type="predicted"/>
<name>A0A1X2II43_9FUNG</name>
<dbReference type="GO" id="GO:0005524">
    <property type="term" value="F:ATP binding"/>
    <property type="evidence" value="ECO:0007669"/>
    <property type="project" value="UniProtKB-UniRule"/>
</dbReference>
<dbReference type="Pfam" id="PF01504">
    <property type="entry name" value="PIP5K"/>
    <property type="match status" value="1"/>
</dbReference>
<dbReference type="GO" id="GO:0016308">
    <property type="term" value="F:1-phosphatidylinositol-4-phosphate 5-kinase activity"/>
    <property type="evidence" value="ECO:0007669"/>
    <property type="project" value="TreeGrafter"/>
</dbReference>
<evidence type="ECO:0000259" key="2">
    <source>
        <dbReference type="PROSITE" id="PS51455"/>
    </source>
</evidence>
<dbReference type="PANTHER" id="PTHR23086:SF8">
    <property type="entry name" value="PHOSPHATIDYLINOSITOL 5-PHOSPHATE 4-KINASE, ISOFORM A"/>
    <property type="match status" value="1"/>
</dbReference>
<dbReference type="AlphaFoldDB" id="A0A1X2II43"/>
<dbReference type="InterPro" id="IPR002498">
    <property type="entry name" value="PInositol-4-P-4/5-kinase_core"/>
</dbReference>
<gene>
    <name evidence="3" type="ORF">BCR42DRAFT_327241</name>
</gene>
<feature type="domain" description="PIPK" evidence="2">
    <location>
        <begin position="13"/>
        <end position="426"/>
    </location>
</feature>
<dbReference type="SMART" id="SM00330">
    <property type="entry name" value="PIPKc"/>
    <property type="match status" value="1"/>
</dbReference>
<dbReference type="InterPro" id="IPR027483">
    <property type="entry name" value="PInositol-4-P-4/5-kinase_C_sf"/>
</dbReference>
<keyword evidence="1" id="KW-0547">Nucleotide-binding</keyword>
<evidence type="ECO:0000313" key="4">
    <source>
        <dbReference type="Proteomes" id="UP000193560"/>
    </source>
</evidence>
<dbReference type="Gene3D" id="3.30.810.10">
    <property type="entry name" value="2-Layer Sandwich"/>
    <property type="match status" value="1"/>
</dbReference>
<keyword evidence="4" id="KW-1185">Reference proteome</keyword>
<comment type="caution">
    <text evidence="3">The sequence shown here is derived from an EMBL/GenBank/DDBJ whole genome shotgun (WGS) entry which is preliminary data.</text>
</comment>
<dbReference type="SUPFAM" id="SSF56104">
    <property type="entry name" value="SAICAR synthase-like"/>
    <property type="match status" value="1"/>
</dbReference>
<dbReference type="GO" id="GO:0046854">
    <property type="term" value="P:phosphatidylinositol phosphate biosynthetic process"/>
    <property type="evidence" value="ECO:0007669"/>
    <property type="project" value="TreeGrafter"/>
</dbReference>
<dbReference type="Gene3D" id="3.30.800.10">
    <property type="entry name" value="Phosphatidylinositol Phosphate Kinase II Beta"/>
    <property type="match status" value="1"/>
</dbReference>